<keyword evidence="2" id="KW-1003">Cell membrane</keyword>
<feature type="transmembrane region" description="Helical" evidence="6">
    <location>
        <begin position="338"/>
        <end position="361"/>
    </location>
</feature>
<feature type="transmembrane region" description="Helical" evidence="6">
    <location>
        <begin position="88"/>
        <end position="110"/>
    </location>
</feature>
<feature type="transmembrane region" description="Helical" evidence="6">
    <location>
        <begin position="161"/>
        <end position="180"/>
    </location>
</feature>
<dbReference type="InterPro" id="IPR024923">
    <property type="entry name" value="PG_synth_SpoVB"/>
</dbReference>
<proteinExistence type="predicted"/>
<accession>A0A841TDJ5</accession>
<feature type="transmembrane region" description="Helical" evidence="6">
    <location>
        <begin position="307"/>
        <end position="326"/>
    </location>
</feature>
<comment type="subcellular location">
    <subcellularLocation>
        <location evidence="1">Cell membrane</location>
        <topology evidence="1">Multi-pass membrane protein</topology>
    </subcellularLocation>
</comment>
<dbReference type="InterPro" id="IPR002797">
    <property type="entry name" value="Polysacc_synth"/>
</dbReference>
<feature type="transmembrane region" description="Helical" evidence="6">
    <location>
        <begin position="186"/>
        <end position="209"/>
    </location>
</feature>
<keyword evidence="4 6" id="KW-1133">Transmembrane helix</keyword>
<feature type="transmembrane region" description="Helical" evidence="6">
    <location>
        <begin position="476"/>
        <end position="498"/>
    </location>
</feature>
<dbReference type="Pfam" id="PF01943">
    <property type="entry name" value="Polysacc_synt"/>
    <property type="match status" value="1"/>
</dbReference>
<feature type="transmembrane region" description="Helical" evidence="6">
    <location>
        <begin position="420"/>
        <end position="439"/>
    </location>
</feature>
<keyword evidence="3 6" id="KW-0812">Transmembrane</keyword>
<dbReference type="AlphaFoldDB" id="A0A841TDJ5"/>
<feature type="transmembrane region" description="Helical" evidence="6">
    <location>
        <begin position="49"/>
        <end position="67"/>
    </location>
</feature>
<sequence>MVKKDSLIKGTVILAATALIARVLGIFQRVPLQHAMDHEGNTAFGQANNIYLLLLVFATAGIPTAISKMVSERLVLGRREEVNRIYRAAIRFGVIAGIVMTVLLLIVAPFYAELSDRPGSTLAIQAIAPSLLLFPVIAMMRGYFQGRQFMIAGGISQIVEQIARVVVAVGLVYTLLGWGYSNRIMAAGGALGSVFGSVAAFLVMLWYAYKLRASDRTESASAVDGRREYVYKPGEPPVLSRTQDIYKAIVRISIPILLTAMTVQVIYLIDQTLLIPLSQWRFDPGLSEMWLDVLINNAQSIAGIPPVLAVALSTSLLPIISSAFAAGEHEKVKRQGGLAMRIAVFSGLPVVLVLSIGAYAVDHFLFKTEESDAIVGFLFKSGEGSAIVGLLTAGTIFQITMMTSNAILNGLGKQRTAMRHTLTGVAVKLVLSVALTPFFGVYGLVAATSICFILATVWNMVTIRRLTGIKVLGDRWPGFIAALAVIIAAGAVLVYFGLQWFEPLSWRWPYFFTICLIGLFVCVAYPVLLFALKVIRAEDVESYPARVRKLMRPFAKLQRSRANG</sequence>
<evidence type="ECO:0000256" key="3">
    <source>
        <dbReference type="ARBA" id="ARBA00022692"/>
    </source>
</evidence>
<dbReference type="PANTHER" id="PTHR30250:SF21">
    <property type="entry name" value="LIPID II FLIPPASE MURJ"/>
    <property type="match status" value="1"/>
</dbReference>
<evidence type="ECO:0000256" key="5">
    <source>
        <dbReference type="ARBA" id="ARBA00023136"/>
    </source>
</evidence>
<keyword evidence="8" id="KW-1185">Reference proteome</keyword>
<evidence type="ECO:0000256" key="1">
    <source>
        <dbReference type="ARBA" id="ARBA00004651"/>
    </source>
</evidence>
<dbReference type="PANTHER" id="PTHR30250">
    <property type="entry name" value="PST FAMILY PREDICTED COLANIC ACID TRANSPORTER"/>
    <property type="match status" value="1"/>
</dbReference>
<evidence type="ECO:0000313" key="8">
    <source>
        <dbReference type="Proteomes" id="UP000574133"/>
    </source>
</evidence>
<dbReference type="InterPro" id="IPR050833">
    <property type="entry name" value="Poly_Biosynth_Transport"/>
</dbReference>
<organism evidence="7 8">
    <name type="scientific">Cohnella lubricantis</name>
    <dbReference type="NCBI Taxonomy" id="2163172"/>
    <lineage>
        <taxon>Bacteria</taxon>
        <taxon>Bacillati</taxon>
        <taxon>Bacillota</taxon>
        <taxon>Bacilli</taxon>
        <taxon>Bacillales</taxon>
        <taxon>Paenibacillaceae</taxon>
        <taxon>Cohnella</taxon>
    </lineage>
</organism>
<reference evidence="7 8" key="1">
    <citation type="submission" date="2020-08" db="EMBL/GenBank/DDBJ databases">
        <title>Cohnella phylogeny.</title>
        <authorList>
            <person name="Dunlap C."/>
        </authorList>
    </citation>
    <scope>NUCLEOTIDE SEQUENCE [LARGE SCALE GENOMIC DNA]</scope>
    <source>
        <strain evidence="7 8">DSM 103658</strain>
    </source>
</reference>
<feature type="transmembrane region" description="Helical" evidence="6">
    <location>
        <begin position="510"/>
        <end position="532"/>
    </location>
</feature>
<name>A0A841TDJ5_9BACL</name>
<evidence type="ECO:0000256" key="6">
    <source>
        <dbReference type="SAM" id="Phobius"/>
    </source>
</evidence>
<dbReference type="RefSeq" id="WP_185179557.1">
    <property type="nucleotide sequence ID" value="NZ_CBCSEP010000010.1"/>
</dbReference>
<dbReference type="Proteomes" id="UP000574133">
    <property type="component" value="Unassembled WGS sequence"/>
</dbReference>
<gene>
    <name evidence="7" type="ORF">H4Q31_13340</name>
</gene>
<dbReference type="CDD" id="cd13124">
    <property type="entry name" value="MATE_SpoVB_like"/>
    <property type="match status" value="1"/>
</dbReference>
<evidence type="ECO:0000313" key="7">
    <source>
        <dbReference type="EMBL" id="MBB6678286.1"/>
    </source>
</evidence>
<feature type="transmembrane region" description="Helical" evidence="6">
    <location>
        <begin position="122"/>
        <end position="140"/>
    </location>
</feature>
<feature type="transmembrane region" description="Helical" evidence="6">
    <location>
        <begin position="248"/>
        <end position="269"/>
    </location>
</feature>
<protein>
    <submittedName>
        <fullName evidence="7">Polysaccharide biosynthesis protein</fullName>
    </submittedName>
</protein>
<evidence type="ECO:0000256" key="2">
    <source>
        <dbReference type="ARBA" id="ARBA00022475"/>
    </source>
</evidence>
<feature type="transmembrane region" description="Helical" evidence="6">
    <location>
        <begin position="445"/>
        <end position="464"/>
    </location>
</feature>
<dbReference type="GO" id="GO:0005886">
    <property type="term" value="C:plasma membrane"/>
    <property type="evidence" value="ECO:0007669"/>
    <property type="project" value="UniProtKB-SubCell"/>
</dbReference>
<dbReference type="PIRSF" id="PIRSF038958">
    <property type="entry name" value="PG_synth_SpoVB"/>
    <property type="match status" value="1"/>
</dbReference>
<keyword evidence="5 6" id="KW-0472">Membrane</keyword>
<feature type="transmembrane region" description="Helical" evidence="6">
    <location>
        <begin position="386"/>
        <end position="408"/>
    </location>
</feature>
<dbReference type="EMBL" id="JACJVN010000053">
    <property type="protein sequence ID" value="MBB6678286.1"/>
    <property type="molecule type" value="Genomic_DNA"/>
</dbReference>
<evidence type="ECO:0000256" key="4">
    <source>
        <dbReference type="ARBA" id="ARBA00022989"/>
    </source>
</evidence>
<comment type="caution">
    <text evidence="7">The sequence shown here is derived from an EMBL/GenBank/DDBJ whole genome shotgun (WGS) entry which is preliminary data.</text>
</comment>